<keyword evidence="2" id="KW-1185">Reference proteome</keyword>
<gene>
    <name evidence="1" type="ORF">C474_20256</name>
</gene>
<dbReference type="Proteomes" id="UP000011513">
    <property type="component" value="Unassembled WGS sequence"/>
</dbReference>
<accession>M0CS40</accession>
<proteinExistence type="predicted"/>
<evidence type="ECO:0000313" key="2">
    <source>
        <dbReference type="Proteomes" id="UP000011513"/>
    </source>
</evidence>
<protein>
    <submittedName>
        <fullName evidence="1">Uncharacterized protein</fullName>
    </submittedName>
</protein>
<reference evidence="1 2" key="1">
    <citation type="journal article" date="2014" name="PLoS Genet.">
        <title>Phylogenetically driven sequencing of extremely halophilic archaea reveals strategies for static and dynamic osmo-response.</title>
        <authorList>
            <person name="Becker E.A."/>
            <person name="Seitzer P.M."/>
            <person name="Tritt A."/>
            <person name="Larsen D."/>
            <person name="Krusor M."/>
            <person name="Yao A.I."/>
            <person name="Wu D."/>
            <person name="Madern D."/>
            <person name="Eisen J.A."/>
            <person name="Darling A.E."/>
            <person name="Facciotti M.T."/>
        </authorList>
    </citation>
    <scope>NUCLEOTIDE SEQUENCE [LARGE SCALE GENOMIC DNA]</scope>
    <source>
        <strain evidence="1 2">JCM 14848</strain>
    </source>
</reference>
<name>M0CS40_HALPD</name>
<dbReference type="AlphaFoldDB" id="M0CS40"/>
<organism evidence="1 2">
    <name type="scientific">Halogeometricum pallidum JCM 14848</name>
    <dbReference type="NCBI Taxonomy" id="1227487"/>
    <lineage>
        <taxon>Archaea</taxon>
        <taxon>Methanobacteriati</taxon>
        <taxon>Methanobacteriota</taxon>
        <taxon>Stenosarchaea group</taxon>
        <taxon>Halobacteria</taxon>
        <taxon>Halobacteriales</taxon>
        <taxon>Haloferacaceae</taxon>
        <taxon>Halogeometricum</taxon>
    </lineage>
</organism>
<evidence type="ECO:0000313" key="1">
    <source>
        <dbReference type="EMBL" id="ELZ26070.1"/>
    </source>
</evidence>
<dbReference type="EMBL" id="AOIV01000045">
    <property type="protein sequence ID" value="ELZ26070.1"/>
    <property type="molecule type" value="Genomic_DNA"/>
</dbReference>
<comment type="caution">
    <text evidence="1">The sequence shown here is derived from an EMBL/GenBank/DDBJ whole genome shotgun (WGS) entry which is preliminary data.</text>
</comment>
<sequence length="80" mass="8490">MAVQVASEFDEVRGRHTQGSTCAVINLGNPGGFTGRSGSGFGFLGARVPPFVHGDENVSGVVYSDESGRFIMVRRDRASE</sequence>
<dbReference type="InParanoid" id="M0CS40"/>